<dbReference type="PANTHER" id="PTHR10242">
    <property type="entry name" value="8-OXOGUANINE DNA GLYCOSYLASE"/>
    <property type="match status" value="1"/>
</dbReference>
<evidence type="ECO:0000256" key="1">
    <source>
        <dbReference type="ARBA" id="ARBA00010679"/>
    </source>
</evidence>
<dbReference type="GO" id="GO:0140078">
    <property type="term" value="F:class I DNA-(apurinic or apyrimidinic site) endonuclease activity"/>
    <property type="evidence" value="ECO:0007669"/>
    <property type="project" value="UniProtKB-EC"/>
</dbReference>
<keyword evidence="4" id="KW-0378">Hydrolase</keyword>
<dbReference type="RefSeq" id="WP_160203166.1">
    <property type="nucleotide sequence ID" value="NZ_QXWK01000040.1"/>
</dbReference>
<dbReference type="Pfam" id="PF07934">
    <property type="entry name" value="OGG_N"/>
    <property type="match status" value="1"/>
</dbReference>
<dbReference type="GO" id="GO:0006289">
    <property type="term" value="P:nucleotide-excision repair"/>
    <property type="evidence" value="ECO:0007669"/>
    <property type="project" value="InterPro"/>
</dbReference>
<evidence type="ECO:0000259" key="10">
    <source>
        <dbReference type="SMART" id="SM00478"/>
    </source>
</evidence>
<dbReference type="AlphaFoldDB" id="A0A845QLB1"/>
<keyword evidence="12" id="KW-1185">Reference proteome</keyword>
<evidence type="ECO:0000313" key="11">
    <source>
        <dbReference type="EMBL" id="NBH62880.1"/>
    </source>
</evidence>
<evidence type="ECO:0000313" key="12">
    <source>
        <dbReference type="Proteomes" id="UP000446866"/>
    </source>
</evidence>
<name>A0A845QLB1_9FIRM</name>
<keyword evidence="8" id="KW-0326">Glycosidase</keyword>
<dbReference type="InterPro" id="IPR012904">
    <property type="entry name" value="OGG_N"/>
</dbReference>
<comment type="caution">
    <text evidence="11">The sequence shown here is derived from an EMBL/GenBank/DDBJ whole genome shotgun (WGS) entry which is preliminary data.</text>
</comment>
<reference evidence="11 12" key="1">
    <citation type="submission" date="2018-08" db="EMBL/GenBank/DDBJ databases">
        <title>Murine metabolic-syndrome-specific gut microbial biobank.</title>
        <authorList>
            <person name="Liu C."/>
        </authorList>
    </citation>
    <scope>NUCLEOTIDE SEQUENCE [LARGE SCALE GENOMIC DNA]</scope>
    <source>
        <strain evidence="11 12">28</strain>
    </source>
</reference>
<dbReference type="PANTHER" id="PTHR10242:SF2">
    <property type="entry name" value="N-GLYCOSYLASE_DNA LYASE"/>
    <property type="match status" value="1"/>
</dbReference>
<gene>
    <name evidence="11" type="ORF">D0435_14640</name>
</gene>
<dbReference type="InterPro" id="IPR052054">
    <property type="entry name" value="Oxidative_DNA_repair_enzyme"/>
</dbReference>
<evidence type="ECO:0000256" key="6">
    <source>
        <dbReference type="ARBA" id="ARBA00023239"/>
    </source>
</evidence>
<keyword evidence="5" id="KW-0234">DNA repair</keyword>
<evidence type="ECO:0000256" key="9">
    <source>
        <dbReference type="ARBA" id="ARBA00044632"/>
    </source>
</evidence>
<dbReference type="Gene3D" id="3.30.310.260">
    <property type="match status" value="1"/>
</dbReference>
<keyword evidence="3" id="KW-0227">DNA damage</keyword>
<dbReference type="InterPro" id="IPR011257">
    <property type="entry name" value="DNA_glycosylase"/>
</dbReference>
<dbReference type="GO" id="GO:0006284">
    <property type="term" value="P:base-excision repair"/>
    <property type="evidence" value="ECO:0007669"/>
    <property type="project" value="InterPro"/>
</dbReference>
<evidence type="ECO:0000256" key="7">
    <source>
        <dbReference type="ARBA" id="ARBA00023268"/>
    </source>
</evidence>
<comment type="similarity">
    <text evidence="1">Belongs to the type-1 OGG1 family.</text>
</comment>
<dbReference type="EC" id="4.2.99.18" evidence="2"/>
<feature type="domain" description="HhH-GPD" evidence="10">
    <location>
        <begin position="127"/>
        <end position="280"/>
    </location>
</feature>
<dbReference type="Proteomes" id="UP000446866">
    <property type="component" value="Unassembled WGS sequence"/>
</dbReference>
<dbReference type="InterPro" id="IPR023170">
    <property type="entry name" value="HhH_base_excis_C"/>
</dbReference>
<keyword evidence="6" id="KW-0456">Lyase</keyword>
<evidence type="ECO:0000256" key="8">
    <source>
        <dbReference type="ARBA" id="ARBA00023295"/>
    </source>
</evidence>
<evidence type="ECO:0000256" key="4">
    <source>
        <dbReference type="ARBA" id="ARBA00022801"/>
    </source>
</evidence>
<dbReference type="SMART" id="SM00478">
    <property type="entry name" value="ENDO3c"/>
    <property type="match status" value="1"/>
</dbReference>
<dbReference type="GO" id="GO:0008534">
    <property type="term" value="F:oxidized purine nucleobase lesion DNA N-glycosylase activity"/>
    <property type="evidence" value="ECO:0007669"/>
    <property type="project" value="InterPro"/>
</dbReference>
<sequence>MEQRIYTIEDVEDFFPVHVFECGQCFRWQRQEDGSYTGVAGGRIANIAFESYEGEAEGGSGRLQISNCTEADFENFWSQYLDLDRDYGKLKRKLCRGDKVMRKAVKFGWGIRILNQDLWETIVSFIISQNNNIPRIKGCIEGLAELLGEPVGVFEGRAWYDLPTPEKLALVTVEDLAPVKLGYRAKYLIETAKIVCQKGMPENVEDLSALCGVGPKVASCIALFGMGETGSFPIDVWVARVMSGLYGIDEKNHGAMKAYADEHFGALGGFAQQYLFYYIRNLNARK</sequence>
<evidence type="ECO:0000256" key="3">
    <source>
        <dbReference type="ARBA" id="ARBA00022763"/>
    </source>
</evidence>
<protein>
    <recommendedName>
        <fullName evidence="2">DNA-(apurinic or apyrimidinic site) lyase</fullName>
        <ecNumber evidence="2">4.2.99.18</ecNumber>
    </recommendedName>
</protein>
<comment type="catalytic activity">
    <reaction evidence="9">
        <text>2'-deoxyribonucleotide-(2'-deoxyribose 5'-phosphate)-2'-deoxyribonucleotide-DNA = a 3'-end 2'-deoxyribonucleotide-(2,3-dehydro-2,3-deoxyribose 5'-phosphate)-DNA + a 5'-end 5'-phospho-2'-deoxyribonucleoside-DNA + H(+)</text>
        <dbReference type="Rhea" id="RHEA:66592"/>
        <dbReference type="Rhea" id="RHEA-COMP:13180"/>
        <dbReference type="Rhea" id="RHEA-COMP:16897"/>
        <dbReference type="Rhea" id="RHEA-COMP:17067"/>
        <dbReference type="ChEBI" id="CHEBI:15378"/>
        <dbReference type="ChEBI" id="CHEBI:136412"/>
        <dbReference type="ChEBI" id="CHEBI:157695"/>
        <dbReference type="ChEBI" id="CHEBI:167181"/>
        <dbReference type="EC" id="4.2.99.18"/>
    </reaction>
</comment>
<dbReference type="Pfam" id="PF00730">
    <property type="entry name" value="HhH-GPD"/>
    <property type="match status" value="1"/>
</dbReference>
<dbReference type="Gene3D" id="1.10.340.30">
    <property type="entry name" value="Hypothetical protein, domain 2"/>
    <property type="match status" value="1"/>
</dbReference>
<dbReference type="EMBL" id="QXWK01000040">
    <property type="protein sequence ID" value="NBH62880.1"/>
    <property type="molecule type" value="Genomic_DNA"/>
</dbReference>
<dbReference type="CDD" id="cd00056">
    <property type="entry name" value="ENDO3c"/>
    <property type="match status" value="1"/>
</dbReference>
<dbReference type="SUPFAM" id="SSF55945">
    <property type="entry name" value="TATA-box binding protein-like"/>
    <property type="match status" value="1"/>
</dbReference>
<dbReference type="SUPFAM" id="SSF48150">
    <property type="entry name" value="DNA-glycosylase"/>
    <property type="match status" value="1"/>
</dbReference>
<evidence type="ECO:0000256" key="5">
    <source>
        <dbReference type="ARBA" id="ARBA00023204"/>
    </source>
</evidence>
<accession>A0A845QLB1</accession>
<organism evidence="11 12">
    <name type="scientific">Anaerotruncus colihominis</name>
    <dbReference type="NCBI Taxonomy" id="169435"/>
    <lineage>
        <taxon>Bacteria</taxon>
        <taxon>Bacillati</taxon>
        <taxon>Bacillota</taxon>
        <taxon>Clostridia</taxon>
        <taxon>Eubacteriales</taxon>
        <taxon>Oscillospiraceae</taxon>
        <taxon>Anaerotruncus</taxon>
    </lineage>
</organism>
<dbReference type="Gene3D" id="1.10.1670.10">
    <property type="entry name" value="Helix-hairpin-Helix base-excision DNA repair enzymes (C-terminal)"/>
    <property type="match status" value="1"/>
</dbReference>
<dbReference type="GO" id="GO:0003684">
    <property type="term" value="F:damaged DNA binding"/>
    <property type="evidence" value="ECO:0007669"/>
    <property type="project" value="InterPro"/>
</dbReference>
<evidence type="ECO:0000256" key="2">
    <source>
        <dbReference type="ARBA" id="ARBA00012720"/>
    </source>
</evidence>
<proteinExistence type="inferred from homology"/>
<keyword evidence="7" id="KW-0511">Multifunctional enzyme</keyword>
<dbReference type="InterPro" id="IPR003265">
    <property type="entry name" value="HhH-GPD_domain"/>
</dbReference>